<evidence type="ECO:0000256" key="1">
    <source>
        <dbReference type="SAM" id="MobiDB-lite"/>
    </source>
</evidence>
<feature type="compositionally biased region" description="Low complexity" evidence="1">
    <location>
        <begin position="246"/>
        <end position="269"/>
    </location>
</feature>
<gene>
    <name evidence="3" type="ORF">FJU30_21215</name>
</gene>
<organism evidence="3 4">
    <name type="scientific">Affinibrenneria salicis</name>
    <dbReference type="NCBI Taxonomy" id="2590031"/>
    <lineage>
        <taxon>Bacteria</taxon>
        <taxon>Pseudomonadati</taxon>
        <taxon>Pseudomonadota</taxon>
        <taxon>Gammaproteobacteria</taxon>
        <taxon>Enterobacterales</taxon>
        <taxon>Pectobacteriaceae</taxon>
        <taxon>Affinibrenneria</taxon>
    </lineage>
</organism>
<dbReference type="InterPro" id="IPR052563">
    <property type="entry name" value="FliK"/>
</dbReference>
<keyword evidence="3" id="KW-0966">Cell projection</keyword>
<keyword evidence="3" id="KW-0969">Cilium</keyword>
<feature type="region of interest" description="Disordered" evidence="1">
    <location>
        <begin position="243"/>
        <end position="271"/>
    </location>
</feature>
<protein>
    <submittedName>
        <fullName evidence="3">Flagellar hook-length control protein FliK</fullName>
    </submittedName>
</protein>
<reference evidence="3 4" key="1">
    <citation type="submission" date="2019-09" db="EMBL/GenBank/DDBJ databases">
        <authorList>
            <person name="Li Y."/>
        </authorList>
    </citation>
    <scope>NUCLEOTIDE SEQUENCE [LARGE SCALE GENOMIC DNA]</scope>
    <source>
        <strain evidence="3 4">L3-3HA</strain>
    </source>
</reference>
<feature type="compositionally biased region" description="Low complexity" evidence="1">
    <location>
        <begin position="1"/>
        <end position="17"/>
    </location>
</feature>
<feature type="region of interest" description="Disordered" evidence="1">
    <location>
        <begin position="1"/>
        <end position="20"/>
    </location>
</feature>
<feature type="region of interest" description="Disordered" evidence="1">
    <location>
        <begin position="36"/>
        <end position="72"/>
    </location>
</feature>
<dbReference type="OrthoDB" id="1792985at2"/>
<sequence>MAMIQASQSPTAAPTAPIGEAVEQQAAIPALVSALPQAKTSTDQTDKSTLLSDGAEQKAQPAATSASGSSFTQRLAAQSDDAASLANSNKALQQDVALSASADDKTSFSSSSLRDGQSLAAHASVNSAVQQPIAASAQAPVTQTSASVAPVVTAQINAQLGSDEWQQAVSQQVIMFSRNGQQTAELRLHPQELGSLQISLKLDDNQAQLHLVSANSQVRAAMEAALPHLRTSMAESGINLGQASVGSDASSGWQQQAQQQSEGNAGSGQNRLSGVDIAGATLVQPPTAASVISVQGRVDIFA</sequence>
<dbReference type="InterPro" id="IPR038610">
    <property type="entry name" value="FliK-like_C_sf"/>
</dbReference>
<dbReference type="CDD" id="cd17470">
    <property type="entry name" value="T3SS_Flik_C"/>
    <property type="match status" value="1"/>
</dbReference>
<dbReference type="Pfam" id="PF02120">
    <property type="entry name" value="Flg_hook"/>
    <property type="match status" value="1"/>
</dbReference>
<dbReference type="PANTHER" id="PTHR37533:SF2">
    <property type="entry name" value="FLAGELLAR HOOK-LENGTH CONTROL PROTEIN"/>
    <property type="match status" value="1"/>
</dbReference>
<dbReference type="PANTHER" id="PTHR37533">
    <property type="entry name" value="FLAGELLAR HOOK-LENGTH CONTROL PROTEIN"/>
    <property type="match status" value="1"/>
</dbReference>
<evidence type="ECO:0000313" key="3">
    <source>
        <dbReference type="EMBL" id="KAA8996750.1"/>
    </source>
</evidence>
<dbReference type="AlphaFoldDB" id="A0A5J5FT98"/>
<accession>A0A5J5FT98</accession>
<name>A0A5J5FT98_9GAMM</name>
<dbReference type="InterPro" id="IPR021136">
    <property type="entry name" value="Flagellar_hook_control-like_C"/>
</dbReference>
<feature type="domain" description="Flagellar hook-length control protein-like C-terminal" evidence="2">
    <location>
        <begin position="171"/>
        <end position="251"/>
    </location>
</feature>
<evidence type="ECO:0000259" key="2">
    <source>
        <dbReference type="Pfam" id="PF02120"/>
    </source>
</evidence>
<keyword evidence="3" id="KW-0282">Flagellum</keyword>
<feature type="compositionally biased region" description="Polar residues" evidence="1">
    <location>
        <begin position="38"/>
        <end position="51"/>
    </location>
</feature>
<proteinExistence type="predicted"/>
<dbReference type="Gene3D" id="3.30.750.140">
    <property type="match status" value="1"/>
</dbReference>
<dbReference type="Proteomes" id="UP000335415">
    <property type="component" value="Unassembled WGS sequence"/>
</dbReference>
<keyword evidence="4" id="KW-1185">Reference proteome</keyword>
<feature type="compositionally biased region" description="Polar residues" evidence="1">
    <location>
        <begin position="62"/>
        <end position="72"/>
    </location>
</feature>
<evidence type="ECO:0000313" key="4">
    <source>
        <dbReference type="Proteomes" id="UP000335415"/>
    </source>
</evidence>
<comment type="caution">
    <text evidence="3">The sequence shown here is derived from an EMBL/GenBank/DDBJ whole genome shotgun (WGS) entry which is preliminary data.</text>
</comment>
<dbReference type="EMBL" id="VYKJ01000013">
    <property type="protein sequence ID" value="KAA8996750.1"/>
    <property type="molecule type" value="Genomic_DNA"/>
</dbReference>